<protein>
    <recommendedName>
        <fullName evidence="3">DUF2946 domain-containing protein</fullName>
    </recommendedName>
</protein>
<evidence type="ECO:0008006" key="3">
    <source>
        <dbReference type="Google" id="ProtNLM"/>
    </source>
</evidence>
<evidence type="ECO:0000313" key="1">
    <source>
        <dbReference type="EMBL" id="OQW97938.1"/>
    </source>
</evidence>
<accession>A0A1Y1Q6X7</accession>
<dbReference type="AlphaFoldDB" id="A0A1Y1Q6X7"/>
<organism evidence="1 2">
    <name type="scientific">Thiothrix lacustris</name>
    <dbReference type="NCBI Taxonomy" id="525917"/>
    <lineage>
        <taxon>Bacteria</taxon>
        <taxon>Pseudomonadati</taxon>
        <taxon>Pseudomonadota</taxon>
        <taxon>Gammaproteobacteria</taxon>
        <taxon>Thiotrichales</taxon>
        <taxon>Thiotrichaceae</taxon>
        <taxon>Thiothrix</taxon>
    </lineage>
</organism>
<sequence>MLPLSDVFFRWSSGCLRCVTVLVYAAPMKKPIIQRLLSFLLACVLLGQVQAAMADWHIDVVHTGHDIHTAHLVNGGKHLVTWDGHGHSGQSSDVENHQHCCHTTTASIALPVVSVALPSSKATNITSTFTLDHYRDPLADLLIRPPIA</sequence>
<comment type="caution">
    <text evidence="1">The sequence shown here is derived from an EMBL/GenBank/DDBJ whole genome shotgun (WGS) entry which is preliminary data.</text>
</comment>
<reference evidence="1 2" key="1">
    <citation type="submission" date="2017-01" db="EMBL/GenBank/DDBJ databases">
        <title>Novel large sulfur bacteria in the metagenomes of groundwater-fed chemosynthetic microbial mats in the Lake Huron basin.</title>
        <authorList>
            <person name="Sharrar A.M."/>
            <person name="Flood B.E."/>
            <person name="Bailey J.V."/>
            <person name="Jones D.S."/>
            <person name="Biddanda B."/>
            <person name="Ruberg S.A."/>
            <person name="Marcus D.N."/>
            <person name="Dick G.J."/>
        </authorList>
    </citation>
    <scope>NUCLEOTIDE SEQUENCE [LARGE SCALE GENOMIC DNA]</scope>
    <source>
        <strain evidence="1">A8</strain>
    </source>
</reference>
<dbReference type="Proteomes" id="UP000192491">
    <property type="component" value="Unassembled WGS sequence"/>
</dbReference>
<dbReference type="EMBL" id="MTEJ01000784">
    <property type="protein sequence ID" value="OQW97938.1"/>
    <property type="molecule type" value="Genomic_DNA"/>
</dbReference>
<name>A0A1Y1Q6X7_9GAMM</name>
<proteinExistence type="predicted"/>
<evidence type="ECO:0000313" key="2">
    <source>
        <dbReference type="Proteomes" id="UP000192491"/>
    </source>
</evidence>
<gene>
    <name evidence="1" type="ORF">BWK73_53565</name>
</gene>